<evidence type="ECO:0000256" key="6">
    <source>
        <dbReference type="ARBA" id="ARBA00022753"/>
    </source>
</evidence>
<comment type="subcellular location">
    <subcellularLocation>
        <location evidence="2">Endosome membrane</location>
        <topology evidence="2">Multi-pass membrane protein</topology>
    </subcellularLocation>
    <subcellularLocation>
        <location evidence="1">Lysosome membrane</location>
        <topology evidence="1">Multi-pass membrane protein</topology>
    </subcellularLocation>
</comment>
<comment type="caution">
    <text evidence="11">The sequence shown here is derived from an EMBL/GenBank/DDBJ whole genome shotgun (WGS) entry which is preliminary data.</text>
</comment>
<evidence type="ECO:0000256" key="5">
    <source>
        <dbReference type="ARBA" id="ARBA00022692"/>
    </source>
</evidence>
<gene>
    <name evidence="11" type="primary">X975_02444</name>
    <name evidence="11" type="ORF">NPIL_609221</name>
</gene>
<reference evidence="11" key="1">
    <citation type="submission" date="2020-08" db="EMBL/GenBank/DDBJ databases">
        <title>Multicomponent nature underlies the extraordinary mechanical properties of spider dragline silk.</title>
        <authorList>
            <person name="Kono N."/>
            <person name="Nakamura H."/>
            <person name="Mori M."/>
            <person name="Yoshida Y."/>
            <person name="Ohtoshi R."/>
            <person name="Malay A.D."/>
            <person name="Moran D.A.P."/>
            <person name="Tomita M."/>
            <person name="Numata K."/>
            <person name="Arakawa K."/>
        </authorList>
    </citation>
    <scope>NUCLEOTIDE SEQUENCE</scope>
</reference>
<organism evidence="11 12">
    <name type="scientific">Nephila pilipes</name>
    <name type="common">Giant wood spider</name>
    <name type="synonym">Nephila maculata</name>
    <dbReference type="NCBI Taxonomy" id="299642"/>
    <lineage>
        <taxon>Eukaryota</taxon>
        <taxon>Metazoa</taxon>
        <taxon>Ecdysozoa</taxon>
        <taxon>Arthropoda</taxon>
        <taxon>Chelicerata</taxon>
        <taxon>Arachnida</taxon>
        <taxon>Araneae</taxon>
        <taxon>Araneomorphae</taxon>
        <taxon>Entelegynae</taxon>
        <taxon>Araneoidea</taxon>
        <taxon>Nephilidae</taxon>
        <taxon>Nephila</taxon>
    </lineage>
</organism>
<evidence type="ECO:0000256" key="8">
    <source>
        <dbReference type="ARBA" id="ARBA00023136"/>
    </source>
</evidence>
<evidence type="ECO:0000256" key="2">
    <source>
        <dbReference type="ARBA" id="ARBA00004337"/>
    </source>
</evidence>
<evidence type="ECO:0000256" key="10">
    <source>
        <dbReference type="SAM" id="Phobius"/>
    </source>
</evidence>
<dbReference type="OrthoDB" id="6426892at2759"/>
<name>A0A8X6MN41_NEPPI</name>
<dbReference type="PANTHER" id="PTHR31525:SF1">
    <property type="entry name" value="HEME TRANSPORTER HRG1"/>
    <property type="match status" value="1"/>
</dbReference>
<proteinExistence type="inferred from homology"/>
<dbReference type="Proteomes" id="UP000887013">
    <property type="component" value="Unassembled WGS sequence"/>
</dbReference>
<feature type="transmembrane region" description="Helical" evidence="10">
    <location>
        <begin position="111"/>
        <end position="130"/>
    </location>
</feature>
<dbReference type="PANTHER" id="PTHR31525">
    <property type="entry name" value="HEME TRANSPORTER HRG1"/>
    <property type="match status" value="1"/>
</dbReference>
<dbReference type="EMBL" id="BMAW01049052">
    <property type="protein sequence ID" value="GFS68941.1"/>
    <property type="molecule type" value="Genomic_DNA"/>
</dbReference>
<evidence type="ECO:0000256" key="4">
    <source>
        <dbReference type="ARBA" id="ARBA00022448"/>
    </source>
</evidence>
<keyword evidence="7 10" id="KW-1133">Transmembrane helix</keyword>
<keyword evidence="5 10" id="KW-0812">Transmembrane</keyword>
<dbReference type="AlphaFoldDB" id="A0A8X6MN41"/>
<evidence type="ECO:0000256" key="9">
    <source>
        <dbReference type="ARBA" id="ARBA00023228"/>
    </source>
</evidence>
<keyword evidence="12" id="KW-1185">Reference proteome</keyword>
<dbReference type="GO" id="GO:0005886">
    <property type="term" value="C:plasma membrane"/>
    <property type="evidence" value="ECO:0007669"/>
    <property type="project" value="TreeGrafter"/>
</dbReference>
<dbReference type="GO" id="GO:0015232">
    <property type="term" value="F:heme transmembrane transporter activity"/>
    <property type="evidence" value="ECO:0007669"/>
    <property type="project" value="InterPro"/>
</dbReference>
<keyword evidence="4" id="KW-0813">Transport</keyword>
<evidence type="ECO:0000256" key="1">
    <source>
        <dbReference type="ARBA" id="ARBA00004155"/>
    </source>
</evidence>
<protein>
    <submittedName>
        <fullName evidence="11">Uncharacterized protein</fullName>
    </submittedName>
</protein>
<evidence type="ECO:0000256" key="3">
    <source>
        <dbReference type="ARBA" id="ARBA00006203"/>
    </source>
</evidence>
<evidence type="ECO:0000256" key="7">
    <source>
        <dbReference type="ARBA" id="ARBA00022989"/>
    </source>
</evidence>
<evidence type="ECO:0000313" key="12">
    <source>
        <dbReference type="Proteomes" id="UP000887013"/>
    </source>
</evidence>
<evidence type="ECO:0000313" key="11">
    <source>
        <dbReference type="EMBL" id="GFS68941.1"/>
    </source>
</evidence>
<accession>A0A8X6MN41</accession>
<feature type="transmembrane region" description="Helical" evidence="10">
    <location>
        <begin position="12"/>
        <end position="32"/>
    </location>
</feature>
<keyword evidence="9" id="KW-0458">Lysosome</keyword>
<comment type="similarity">
    <text evidence="3">Belongs to the HRG family.</text>
</comment>
<keyword evidence="8 10" id="KW-0472">Membrane</keyword>
<feature type="transmembrane region" description="Helical" evidence="10">
    <location>
        <begin position="77"/>
        <end position="99"/>
    </location>
</feature>
<dbReference type="InterPro" id="IPR026218">
    <property type="entry name" value="HRG"/>
</dbReference>
<keyword evidence="6" id="KW-0967">Endosome</keyword>
<dbReference type="GO" id="GO:0010008">
    <property type="term" value="C:endosome membrane"/>
    <property type="evidence" value="ECO:0007669"/>
    <property type="project" value="UniProtKB-SubCell"/>
</dbReference>
<sequence length="168" mass="18730">MEGPQHCIGCKLVFAVLGVLSGASIFITFSFYKNYNAAIWGLLTALFAVIVLRLHISYRRRVLHLKYTADSLRIIKLCGFILSVAAVTASIVYFILAAVWHQGYKIEDDGFAPAGIFALLSLKWTLLMFFEGRKYEKFLCSSGMEEAEITNGKSPSQYNSVQSRDVNG</sequence>
<dbReference type="GO" id="GO:0005765">
    <property type="term" value="C:lysosomal membrane"/>
    <property type="evidence" value="ECO:0007669"/>
    <property type="project" value="UniProtKB-SubCell"/>
</dbReference>
<dbReference type="GO" id="GO:0020037">
    <property type="term" value="F:heme binding"/>
    <property type="evidence" value="ECO:0007669"/>
    <property type="project" value="TreeGrafter"/>
</dbReference>
<feature type="transmembrane region" description="Helical" evidence="10">
    <location>
        <begin position="38"/>
        <end position="56"/>
    </location>
</feature>